<keyword evidence="3" id="KW-1185">Reference proteome</keyword>
<feature type="compositionally biased region" description="Low complexity" evidence="1">
    <location>
        <begin position="27"/>
        <end position="36"/>
    </location>
</feature>
<evidence type="ECO:0000313" key="2">
    <source>
        <dbReference type="EMBL" id="KAL3767380.1"/>
    </source>
</evidence>
<proteinExistence type="predicted"/>
<protein>
    <submittedName>
        <fullName evidence="2">Uncharacterized protein</fullName>
    </submittedName>
</protein>
<reference evidence="2 3" key="1">
    <citation type="submission" date="2024-10" db="EMBL/GenBank/DDBJ databases">
        <title>Updated reference genomes for cyclostephanoid diatoms.</title>
        <authorList>
            <person name="Roberts W.R."/>
            <person name="Alverson A.J."/>
        </authorList>
    </citation>
    <scope>NUCLEOTIDE SEQUENCE [LARGE SCALE GENOMIC DNA]</scope>
    <source>
        <strain evidence="2 3">AJA276-08</strain>
    </source>
</reference>
<comment type="caution">
    <text evidence="2">The sequence shown here is derived from an EMBL/GenBank/DDBJ whole genome shotgun (WGS) entry which is preliminary data.</text>
</comment>
<evidence type="ECO:0000313" key="3">
    <source>
        <dbReference type="Proteomes" id="UP001530315"/>
    </source>
</evidence>
<dbReference type="EMBL" id="JALLAZ020001706">
    <property type="protein sequence ID" value="KAL3767380.1"/>
    <property type="molecule type" value="Genomic_DNA"/>
</dbReference>
<sequence length="487" mass="52221">MASDCRPPPKRVAGGIVLRAKKKTKTTSKATPTASALVHPARNDDDGERISSVRRRQWSMSSSSSSRRRGDEIHDEFDDDPAAAPFEDLPSDALMCLRAYTSPPTAVAGGGGLGAMSETCAYCPIFSPAAADAAAVRGAAPFMTRGTLLHALVGSVSSTYSYSSSSRHGRCAHAEREVRGLLGSGAVRPLRLHGLTVGCGDEDDDEDGEDVAIMETSVYVVASGIALGSGGADRSSSSSSSSTNSTNSTATTTRAAPREEVHAWFVNVLLPRFAGRTWAPSLELDELRDGWDHDVRGGDVREMEDEVRASETTSNAADCRNRRRYSSDRTRDMILQLTHAGLLLPKRHVGPGGGDDDGGRRGGYWFSLPGLGRAARSIELGRADVLRRLRCRPNGERGRMELERAVERSIAGRRAWRDAGEGEGDGRDGDGFVASVATATTNGRTREGSKGMRYAQSGKFVVMDLLAKGWIRINETCTGEQFIRLAE</sequence>
<dbReference type="Proteomes" id="UP001530315">
    <property type="component" value="Unassembled WGS sequence"/>
</dbReference>
<dbReference type="AlphaFoldDB" id="A0ABD3MTV5"/>
<feature type="region of interest" description="Disordered" evidence="1">
    <location>
        <begin position="230"/>
        <end position="255"/>
    </location>
</feature>
<feature type="region of interest" description="Disordered" evidence="1">
    <location>
        <begin position="1"/>
        <end position="84"/>
    </location>
</feature>
<gene>
    <name evidence="2" type="ORF">ACHAW5_003807</name>
</gene>
<name>A0ABD3MTV5_9STRA</name>
<feature type="compositionally biased region" description="Basic and acidic residues" evidence="1">
    <location>
        <begin position="41"/>
        <end position="51"/>
    </location>
</feature>
<organism evidence="2 3">
    <name type="scientific">Stephanodiscus triporus</name>
    <dbReference type="NCBI Taxonomy" id="2934178"/>
    <lineage>
        <taxon>Eukaryota</taxon>
        <taxon>Sar</taxon>
        <taxon>Stramenopiles</taxon>
        <taxon>Ochrophyta</taxon>
        <taxon>Bacillariophyta</taxon>
        <taxon>Coscinodiscophyceae</taxon>
        <taxon>Thalassiosirophycidae</taxon>
        <taxon>Stephanodiscales</taxon>
        <taxon>Stephanodiscaceae</taxon>
        <taxon>Stephanodiscus</taxon>
    </lineage>
</organism>
<evidence type="ECO:0000256" key="1">
    <source>
        <dbReference type="SAM" id="MobiDB-lite"/>
    </source>
</evidence>
<accession>A0ABD3MTV5</accession>
<feature type="compositionally biased region" description="Low complexity" evidence="1">
    <location>
        <begin position="234"/>
        <end position="255"/>
    </location>
</feature>